<reference evidence="2 3" key="1">
    <citation type="submission" date="2019-11" db="EMBL/GenBank/DDBJ databases">
        <title>Acidiferrimicrobium australis gen. nov., sp. nov., an acidophilic and obligately heterotrophic, member of the Actinobacteria that catalyses dissimilatory oxido- reduction of iron isolated from metal-rich acidic water in Chile.</title>
        <authorList>
            <person name="Gonzalez D."/>
            <person name="Huber K."/>
            <person name="Hedrich S."/>
            <person name="Rojas-Villalobos C."/>
            <person name="Quatrini R."/>
            <person name="Dinamarca M.A."/>
            <person name="Schwarz A."/>
            <person name="Canales C."/>
            <person name="Nancucheo I."/>
        </authorList>
    </citation>
    <scope>NUCLEOTIDE SEQUENCE [LARGE SCALE GENOMIC DNA]</scope>
    <source>
        <strain evidence="2 3">USS-CCA1</strain>
    </source>
</reference>
<accession>A0ABW9QQ68</accession>
<dbReference type="Proteomes" id="UP000437736">
    <property type="component" value="Unassembled WGS sequence"/>
</dbReference>
<evidence type="ECO:0000313" key="2">
    <source>
        <dbReference type="EMBL" id="MST31964.1"/>
    </source>
</evidence>
<dbReference type="InterPro" id="IPR021831">
    <property type="entry name" value="ParD-like"/>
</dbReference>
<protein>
    <recommendedName>
        <fullName evidence="4">ParD-like family protein</fullName>
    </recommendedName>
</protein>
<evidence type="ECO:0008006" key="4">
    <source>
        <dbReference type="Google" id="ProtNLM"/>
    </source>
</evidence>
<dbReference type="EMBL" id="WJHE01000185">
    <property type="protein sequence ID" value="MST31964.1"/>
    <property type="molecule type" value="Genomic_DNA"/>
</dbReference>
<comment type="caution">
    <text evidence="2">The sequence shown here is derived from an EMBL/GenBank/DDBJ whole genome shotgun (WGS) entry which is preliminary data.</text>
</comment>
<evidence type="ECO:0000313" key="3">
    <source>
        <dbReference type="Proteomes" id="UP000437736"/>
    </source>
</evidence>
<evidence type="ECO:0000256" key="1">
    <source>
        <dbReference type="SAM" id="MobiDB-lite"/>
    </source>
</evidence>
<dbReference type="Pfam" id="PF11903">
    <property type="entry name" value="ParD_like"/>
    <property type="match status" value="1"/>
</dbReference>
<feature type="region of interest" description="Disordered" evidence="1">
    <location>
        <begin position="101"/>
        <end position="121"/>
    </location>
</feature>
<proteinExistence type="predicted"/>
<organism evidence="2 3">
    <name type="scientific">Acidiferrimicrobium australe</name>
    <dbReference type="NCBI Taxonomy" id="2664430"/>
    <lineage>
        <taxon>Bacteria</taxon>
        <taxon>Bacillati</taxon>
        <taxon>Actinomycetota</taxon>
        <taxon>Acidimicrobiia</taxon>
        <taxon>Acidimicrobiales</taxon>
        <taxon>Acidimicrobiaceae</taxon>
        <taxon>Acidiferrimicrobium</taxon>
    </lineage>
</organism>
<name>A0ABW9QQ68_9ACTN</name>
<sequence length="121" mass="12862">MTSTSPARIDDDLYASAKLVGEALSRSASQQVGHWARIGRELEASATTSQRDIAAVLAGARRYDTLSAQEQAIVRAEWSERMDERRAALDLAATFTASGASYSELDDDGNVVQHPPAAPGG</sequence>
<keyword evidence="3" id="KW-1185">Reference proteome</keyword>
<gene>
    <name evidence="2" type="ORF">GHK86_04385</name>
</gene>